<evidence type="ECO:0000259" key="1">
    <source>
        <dbReference type="PROSITE" id="PS51707"/>
    </source>
</evidence>
<dbReference type="SMART" id="SM01118">
    <property type="entry name" value="CYTH"/>
    <property type="match status" value="1"/>
</dbReference>
<dbReference type="PANTHER" id="PTHR21028">
    <property type="entry name" value="SI:CH211-156B7.4"/>
    <property type="match status" value="1"/>
</dbReference>
<dbReference type="PANTHER" id="PTHR21028:SF2">
    <property type="entry name" value="CYTH DOMAIN-CONTAINING PROTEIN"/>
    <property type="match status" value="1"/>
</dbReference>
<dbReference type="NCBIfam" id="TIGR00318">
    <property type="entry name" value="cyaB"/>
    <property type="match status" value="1"/>
</dbReference>
<dbReference type="OrthoDB" id="46040at2157"/>
<evidence type="ECO:0000313" key="3">
    <source>
        <dbReference type="Proteomes" id="UP000199506"/>
    </source>
</evidence>
<name>A0A1H7K3J3_9EURY</name>
<accession>A0A1H7K3J3</accession>
<dbReference type="InterPro" id="IPR023577">
    <property type="entry name" value="CYTH_domain"/>
</dbReference>
<dbReference type="CDD" id="cd07890">
    <property type="entry name" value="CYTH-like_AC_IV-like"/>
    <property type="match status" value="1"/>
</dbReference>
<gene>
    <name evidence="2" type="ORF">SAMN05216439_1522</name>
</gene>
<dbReference type="Pfam" id="PF01928">
    <property type="entry name" value="CYTH"/>
    <property type="match status" value="1"/>
</dbReference>
<dbReference type="Gene3D" id="2.40.320.10">
    <property type="entry name" value="Hypothetical Protein Pfu-838710-001"/>
    <property type="match status" value="1"/>
</dbReference>
<dbReference type="RefSeq" id="WP_091699313.1">
    <property type="nucleotide sequence ID" value="NZ_FOAK01000005.1"/>
</dbReference>
<protein>
    <submittedName>
        <fullName evidence="2">Adenylate cyclase</fullName>
    </submittedName>
</protein>
<dbReference type="InterPro" id="IPR033469">
    <property type="entry name" value="CYTH-like_dom_sf"/>
</dbReference>
<dbReference type="SUPFAM" id="SSF55154">
    <property type="entry name" value="CYTH-like phosphatases"/>
    <property type="match status" value="1"/>
</dbReference>
<feature type="domain" description="CYTH" evidence="1">
    <location>
        <begin position="1"/>
        <end position="178"/>
    </location>
</feature>
<dbReference type="EMBL" id="FOAK01000005">
    <property type="protein sequence ID" value="SEK81144.1"/>
    <property type="molecule type" value="Genomic_DNA"/>
</dbReference>
<dbReference type="AlphaFoldDB" id="A0A1H7K3J3"/>
<evidence type="ECO:0000313" key="2">
    <source>
        <dbReference type="EMBL" id="SEK81144.1"/>
    </source>
</evidence>
<dbReference type="STRING" id="190974.SAMN05216439_1522"/>
<dbReference type="Proteomes" id="UP000199506">
    <property type="component" value="Unassembled WGS sequence"/>
</dbReference>
<reference evidence="2 3" key="1">
    <citation type="submission" date="2016-10" db="EMBL/GenBank/DDBJ databases">
        <authorList>
            <person name="de Groot N.N."/>
        </authorList>
    </citation>
    <scope>NUCLEOTIDE SEQUENCE [LARGE SCALE GENOMIC DNA]</scope>
    <source>
        <strain evidence="2 3">DSM 11978</strain>
    </source>
</reference>
<dbReference type="InterPro" id="IPR008173">
    <property type="entry name" value="Adenylyl_cyclase_CyaB"/>
</dbReference>
<sequence length="183" mass="21475">MIEVEVKAKITSFSEMEKKLENIGATKSKKEFQEDIYFNSPIVNFAESDEALRIRTTKENDNVDIFITYKGPKIDKKSKTRKEIEIKIEDAEKCSDIFEAIGFRKVRTVRKNRQYYTYENFEISLDDIEGLDPYMEIEIGLKDGEDYSKAQKSIFDLFEKLNITEGFERTSYLELLENLNITN</sequence>
<dbReference type="PROSITE" id="PS51707">
    <property type="entry name" value="CYTH"/>
    <property type="match status" value="1"/>
</dbReference>
<organism evidence="2 3">
    <name type="scientific">Methanobrevibacter gottschalkii</name>
    <dbReference type="NCBI Taxonomy" id="190974"/>
    <lineage>
        <taxon>Archaea</taxon>
        <taxon>Methanobacteriati</taxon>
        <taxon>Methanobacteriota</taxon>
        <taxon>Methanomada group</taxon>
        <taxon>Methanobacteria</taxon>
        <taxon>Methanobacteriales</taxon>
        <taxon>Methanobacteriaceae</taxon>
        <taxon>Methanobrevibacter</taxon>
    </lineage>
</organism>
<proteinExistence type="predicted"/>